<keyword evidence="3" id="KW-1003">Cell membrane</keyword>
<evidence type="ECO:0000256" key="5">
    <source>
        <dbReference type="ARBA" id="ARBA00023004"/>
    </source>
</evidence>
<dbReference type="RefSeq" id="WP_244887677.1">
    <property type="nucleotide sequence ID" value="NZ_FOXW01000006.1"/>
</dbReference>
<evidence type="ECO:0000313" key="10">
    <source>
        <dbReference type="Proteomes" id="UP000199136"/>
    </source>
</evidence>
<dbReference type="GO" id="GO:0016887">
    <property type="term" value="F:ATP hydrolysis activity"/>
    <property type="evidence" value="ECO:0007669"/>
    <property type="project" value="InterPro"/>
</dbReference>
<name>A0A1I5Y0X2_9LACT</name>
<gene>
    <name evidence="9" type="ORF">SAMN04488506_1699</name>
</gene>
<dbReference type="InterPro" id="IPR003959">
    <property type="entry name" value="ATPase_AAA_core"/>
</dbReference>
<dbReference type="AlphaFoldDB" id="A0A1I5Y0X2"/>
<evidence type="ECO:0000256" key="3">
    <source>
        <dbReference type="ARBA" id="ARBA00022475"/>
    </source>
</evidence>
<dbReference type="Gene3D" id="3.40.50.300">
    <property type="entry name" value="P-loop containing nucleotide triphosphate hydrolases"/>
    <property type="match status" value="1"/>
</dbReference>
<evidence type="ECO:0000256" key="7">
    <source>
        <dbReference type="ARBA" id="ARBA00023136"/>
    </source>
</evidence>
<keyword evidence="6" id="KW-0406">Ion transport</keyword>
<dbReference type="InterPro" id="IPR027417">
    <property type="entry name" value="P-loop_NTPase"/>
</dbReference>
<keyword evidence="7" id="KW-0472">Membrane</keyword>
<dbReference type="STRING" id="82801.SAMN04488506_1699"/>
<keyword evidence="5" id="KW-0408">Iron</keyword>
<dbReference type="EMBL" id="FOXW01000006">
    <property type="protein sequence ID" value="SFQ37835.1"/>
    <property type="molecule type" value="Genomic_DNA"/>
</dbReference>
<dbReference type="SMART" id="SM00382">
    <property type="entry name" value="AAA"/>
    <property type="match status" value="1"/>
</dbReference>
<dbReference type="Proteomes" id="UP000199136">
    <property type="component" value="Unassembled WGS sequence"/>
</dbReference>
<evidence type="ECO:0000259" key="8">
    <source>
        <dbReference type="SMART" id="SM00382"/>
    </source>
</evidence>
<dbReference type="GO" id="GO:0005524">
    <property type="term" value="F:ATP binding"/>
    <property type="evidence" value="ECO:0007669"/>
    <property type="project" value="InterPro"/>
</dbReference>
<dbReference type="InterPro" id="IPR003593">
    <property type="entry name" value="AAA+_ATPase"/>
</dbReference>
<comment type="subcellular location">
    <subcellularLocation>
        <location evidence="1">Cell membrane</location>
        <topology evidence="1">Peripheral membrane protein</topology>
    </subcellularLocation>
</comment>
<keyword evidence="10" id="KW-1185">Reference proteome</keyword>
<proteinExistence type="predicted"/>
<evidence type="ECO:0000256" key="4">
    <source>
        <dbReference type="ARBA" id="ARBA00022496"/>
    </source>
</evidence>
<dbReference type="PANTHER" id="PTHR42771:SF2">
    <property type="entry name" value="IRON(3+)-HYDROXAMATE IMPORT ATP-BINDING PROTEIN FHUC"/>
    <property type="match status" value="1"/>
</dbReference>
<reference evidence="9 10" key="1">
    <citation type="submission" date="2016-10" db="EMBL/GenBank/DDBJ databases">
        <authorList>
            <person name="de Groot N.N."/>
        </authorList>
    </citation>
    <scope>NUCLEOTIDE SEQUENCE [LARGE SCALE GENOMIC DNA]</scope>
    <source>
        <strain evidence="9 10">DSM 20581</strain>
    </source>
</reference>
<feature type="domain" description="AAA+ ATPase" evidence="8">
    <location>
        <begin position="46"/>
        <end position="257"/>
    </location>
</feature>
<organism evidence="9 10">
    <name type="scientific">Desemzia incerta</name>
    <dbReference type="NCBI Taxonomy" id="82801"/>
    <lineage>
        <taxon>Bacteria</taxon>
        <taxon>Bacillati</taxon>
        <taxon>Bacillota</taxon>
        <taxon>Bacilli</taxon>
        <taxon>Lactobacillales</taxon>
        <taxon>Carnobacteriaceae</taxon>
        <taxon>Desemzia</taxon>
    </lineage>
</organism>
<evidence type="ECO:0000313" key="9">
    <source>
        <dbReference type="EMBL" id="SFQ37835.1"/>
    </source>
</evidence>
<dbReference type="Pfam" id="PF13304">
    <property type="entry name" value="AAA_21"/>
    <property type="match status" value="1"/>
</dbReference>
<protein>
    <submittedName>
        <fullName evidence="9">Predicted ATPase</fullName>
    </submittedName>
</protein>
<sequence length="284" mass="33875">MRYLKAMTFPDQEVEFDFFMNIKRTVYDTYYPFQILSKKQVEQLAFEPITILYGGNGSGKTTVLNIIAEKIELERDSLFNKSNFFTDYLWYCGVELEQTVPSHSRIITSDDVFDYILNVRTLNEGIDLKREELFEEYLDAKYSQFQMKSLEDYEQLKKVSDARRKTQSRYVRQELMDNVIEQSNGESAFRYFTEKIEENGLYLLDEPENSLSPKRQLELMKFIEDSARFFGCQFIISTHSPFLLSLKEAKIYDLDSEPVEVKKWTQLENVRTFYDFFKQHEDKF</sequence>
<dbReference type="PANTHER" id="PTHR42771">
    <property type="entry name" value="IRON(3+)-HYDROXAMATE IMPORT ATP-BINDING PROTEIN FHUC"/>
    <property type="match status" value="1"/>
</dbReference>
<keyword evidence="2" id="KW-0813">Transport</keyword>
<dbReference type="GO" id="GO:0005886">
    <property type="term" value="C:plasma membrane"/>
    <property type="evidence" value="ECO:0007669"/>
    <property type="project" value="UniProtKB-SubCell"/>
</dbReference>
<dbReference type="InterPro" id="IPR051535">
    <property type="entry name" value="Siderophore_ABC-ATPase"/>
</dbReference>
<accession>A0A1I5Y0X2</accession>
<keyword evidence="4" id="KW-0410">Iron transport</keyword>
<evidence type="ECO:0000256" key="2">
    <source>
        <dbReference type="ARBA" id="ARBA00022448"/>
    </source>
</evidence>
<evidence type="ECO:0000256" key="1">
    <source>
        <dbReference type="ARBA" id="ARBA00004202"/>
    </source>
</evidence>
<evidence type="ECO:0000256" key="6">
    <source>
        <dbReference type="ARBA" id="ARBA00023065"/>
    </source>
</evidence>
<dbReference type="GO" id="GO:0006826">
    <property type="term" value="P:iron ion transport"/>
    <property type="evidence" value="ECO:0007669"/>
    <property type="project" value="UniProtKB-KW"/>
</dbReference>
<dbReference type="SUPFAM" id="SSF52540">
    <property type="entry name" value="P-loop containing nucleoside triphosphate hydrolases"/>
    <property type="match status" value="1"/>
</dbReference>